<dbReference type="Proteomes" id="UP000829708">
    <property type="component" value="Chromosome"/>
</dbReference>
<keyword evidence="1" id="KW-0812">Transmembrane</keyword>
<evidence type="ECO:0000313" key="2">
    <source>
        <dbReference type="EMBL" id="UOM49665.1"/>
    </source>
</evidence>
<name>A0ABY4D6R2_9SPIR</name>
<proteinExistence type="predicted"/>
<sequence length="212" mass="23416">MKQRLTYLGFFLTPFIPVIFYVVSAGTGYDAYALSIVFGVYAFVLVCNQFYLASQPAFLLKLLSAKQVRTLHSTSPLLLLALGGTHALLKLNVGFTLSTTQAVIGLLAFVLFFVGILSALMLFANTILTKRMAFAAIRTNVMTKGGLTHQKARAMHNLMVPTGLLVLAHVVLASTSDFTYNPWGMSMLVLWMVYSLLSYLNYRLSGRKRRGT</sequence>
<feature type="transmembrane region" description="Helical" evidence="1">
    <location>
        <begin position="71"/>
        <end position="89"/>
    </location>
</feature>
<keyword evidence="1" id="KW-1133">Transmembrane helix</keyword>
<keyword evidence="1" id="KW-0472">Membrane</keyword>
<feature type="transmembrane region" description="Helical" evidence="1">
    <location>
        <begin position="101"/>
        <end position="124"/>
    </location>
</feature>
<organism evidence="2 3">
    <name type="scientific">Sphaerochaeta associata</name>
    <dbReference type="NCBI Taxonomy" id="1129264"/>
    <lineage>
        <taxon>Bacteria</taxon>
        <taxon>Pseudomonadati</taxon>
        <taxon>Spirochaetota</taxon>
        <taxon>Spirochaetia</taxon>
        <taxon>Spirochaetales</taxon>
        <taxon>Sphaerochaetaceae</taxon>
        <taxon>Sphaerochaeta</taxon>
    </lineage>
</organism>
<evidence type="ECO:0000256" key="1">
    <source>
        <dbReference type="SAM" id="Phobius"/>
    </source>
</evidence>
<gene>
    <name evidence="2" type="ORF">MUG09_08865</name>
</gene>
<keyword evidence="3" id="KW-1185">Reference proteome</keyword>
<protein>
    <submittedName>
        <fullName evidence="2">Uncharacterized protein</fullName>
    </submittedName>
</protein>
<reference evidence="3" key="1">
    <citation type="journal article" date="2024" name="J Bioinform Genom">
        <title>Complete genome sequence of the type strain bacterium Sphaerochaeta associata GLS2t (VKM B-2742)t.</title>
        <authorList>
            <person name="Troshina O.Y."/>
            <person name="Tepeeva A.N."/>
            <person name="Arzamasceva V.O."/>
            <person name="Whitman W.B."/>
            <person name="Varghese N."/>
            <person name="Shapiro N."/>
            <person name="Woyke T."/>
            <person name="Kripides N.C."/>
            <person name="Vasilenko O.V."/>
        </authorList>
    </citation>
    <scope>NUCLEOTIDE SEQUENCE [LARGE SCALE GENOMIC DNA]</scope>
    <source>
        <strain evidence="3">GLS2T</strain>
    </source>
</reference>
<dbReference type="EMBL" id="CP094929">
    <property type="protein sequence ID" value="UOM49665.1"/>
    <property type="molecule type" value="Genomic_DNA"/>
</dbReference>
<feature type="transmembrane region" description="Helical" evidence="1">
    <location>
        <begin position="31"/>
        <end position="51"/>
    </location>
</feature>
<feature type="transmembrane region" description="Helical" evidence="1">
    <location>
        <begin position="182"/>
        <end position="202"/>
    </location>
</feature>
<evidence type="ECO:0000313" key="3">
    <source>
        <dbReference type="Proteomes" id="UP000829708"/>
    </source>
</evidence>
<accession>A0ABY4D6R2</accession>
<feature type="transmembrane region" description="Helical" evidence="1">
    <location>
        <begin position="7"/>
        <end position="25"/>
    </location>
</feature>
<dbReference type="RefSeq" id="WP_244771059.1">
    <property type="nucleotide sequence ID" value="NZ_CP094929.1"/>
</dbReference>
<feature type="transmembrane region" description="Helical" evidence="1">
    <location>
        <begin position="158"/>
        <end position="176"/>
    </location>
</feature>